<dbReference type="PANTHER" id="PTHR45947:SF3">
    <property type="entry name" value="SULFOQUINOVOSYL TRANSFERASE SQD2"/>
    <property type="match status" value="1"/>
</dbReference>
<evidence type="ECO:0000313" key="1">
    <source>
        <dbReference type="EMBL" id="RZS58192.1"/>
    </source>
</evidence>
<dbReference type="Pfam" id="PF13692">
    <property type="entry name" value="Glyco_trans_1_4"/>
    <property type="match status" value="1"/>
</dbReference>
<sequence>MKKVVILQHRLLHYRTGMFDQLRSACAEHNIDLMLVHGQATRREMIKRDEGNLPWAIKVQNKVWEVGARDVIWQPFPEQAKGADLVILMQESRILSNYPLLLSRLWGVRKVAYWGHGKNFQSQHPSGLRETWKNLLLKQVDWWFSYTCATTNIIESAGYRRENITQLDNAIDSEGFKKDLASWSDDEVIEGRKQLGIEQNAPVGIFCGSLYPDKRLDLLISASDLIRQEIPNFNLLVIGDGPSMPELIEAKVTRPWIHLLGVQKGREKARYFRMSDVMLNPGLVGLHIVDAFCAGLVMITTDNAKHSPEVAYLTNKINGLMVSDNPAEYAASVASLLKNQLALAQMKSHALADSKRYTQENMIKRFTEGIVKATSNK</sequence>
<dbReference type="RefSeq" id="WP_130480358.1">
    <property type="nucleotide sequence ID" value="NZ_SGWV01000007.1"/>
</dbReference>
<dbReference type="GO" id="GO:0016757">
    <property type="term" value="F:glycosyltransferase activity"/>
    <property type="evidence" value="ECO:0007669"/>
    <property type="project" value="TreeGrafter"/>
</dbReference>
<dbReference type="Proteomes" id="UP000293433">
    <property type="component" value="Unassembled WGS sequence"/>
</dbReference>
<name>A0A4Q7LV81_9BURK</name>
<gene>
    <name evidence="1" type="ORF">EV685_0471</name>
</gene>
<proteinExistence type="predicted"/>
<keyword evidence="1" id="KW-0808">Transferase</keyword>
<protein>
    <submittedName>
        <fullName evidence="1">Glycosyltransferase involved in cell wall biosynthesis</fullName>
    </submittedName>
</protein>
<dbReference type="Gene3D" id="3.40.50.2000">
    <property type="entry name" value="Glycogen Phosphorylase B"/>
    <property type="match status" value="2"/>
</dbReference>
<keyword evidence="2" id="KW-1185">Reference proteome</keyword>
<dbReference type="SUPFAM" id="SSF53756">
    <property type="entry name" value="UDP-Glycosyltransferase/glycogen phosphorylase"/>
    <property type="match status" value="1"/>
</dbReference>
<organism evidence="1 2">
    <name type="scientific">Sphaerotilus mobilis</name>
    <dbReference type="NCBI Taxonomy" id="47994"/>
    <lineage>
        <taxon>Bacteria</taxon>
        <taxon>Pseudomonadati</taxon>
        <taxon>Pseudomonadota</taxon>
        <taxon>Betaproteobacteria</taxon>
        <taxon>Burkholderiales</taxon>
        <taxon>Sphaerotilaceae</taxon>
        <taxon>Sphaerotilus</taxon>
    </lineage>
</organism>
<evidence type="ECO:0000313" key="2">
    <source>
        <dbReference type="Proteomes" id="UP000293433"/>
    </source>
</evidence>
<dbReference type="PANTHER" id="PTHR45947">
    <property type="entry name" value="SULFOQUINOVOSYL TRANSFERASE SQD2"/>
    <property type="match status" value="1"/>
</dbReference>
<dbReference type="AlphaFoldDB" id="A0A4Q7LV81"/>
<dbReference type="InterPro" id="IPR050194">
    <property type="entry name" value="Glycosyltransferase_grp1"/>
</dbReference>
<reference evidence="1 2" key="1">
    <citation type="submission" date="2019-02" db="EMBL/GenBank/DDBJ databases">
        <title>Genomic Encyclopedia of Type Strains, Phase IV (KMG-IV): sequencing the most valuable type-strain genomes for metagenomic binning, comparative biology and taxonomic classification.</title>
        <authorList>
            <person name="Goeker M."/>
        </authorList>
    </citation>
    <scope>NUCLEOTIDE SEQUENCE [LARGE SCALE GENOMIC DNA]</scope>
    <source>
        <strain evidence="1 2">DSM 10617</strain>
    </source>
</reference>
<accession>A0A4Q7LV81</accession>
<comment type="caution">
    <text evidence="1">The sequence shown here is derived from an EMBL/GenBank/DDBJ whole genome shotgun (WGS) entry which is preliminary data.</text>
</comment>
<dbReference type="EMBL" id="SGWV01000007">
    <property type="protein sequence ID" value="RZS58192.1"/>
    <property type="molecule type" value="Genomic_DNA"/>
</dbReference>
<dbReference type="CDD" id="cd03801">
    <property type="entry name" value="GT4_PimA-like"/>
    <property type="match status" value="1"/>
</dbReference>
<dbReference type="OrthoDB" id="9787293at2"/>